<dbReference type="EMBL" id="FNBL01000001">
    <property type="protein sequence ID" value="SDE93877.1"/>
    <property type="molecule type" value="Genomic_DNA"/>
</dbReference>
<dbReference type="InterPro" id="IPR036388">
    <property type="entry name" value="WH-like_DNA-bd_sf"/>
</dbReference>
<dbReference type="InterPro" id="IPR039422">
    <property type="entry name" value="MarR/SlyA-like"/>
</dbReference>
<dbReference type="InterPro" id="IPR036390">
    <property type="entry name" value="WH_DNA-bd_sf"/>
</dbReference>
<protein>
    <submittedName>
        <fullName evidence="2">DNA-binding transcriptional regulator, MarR family</fullName>
    </submittedName>
</protein>
<dbReference type="Pfam" id="PF12802">
    <property type="entry name" value="MarR_2"/>
    <property type="match status" value="1"/>
</dbReference>
<dbReference type="SUPFAM" id="SSF46785">
    <property type="entry name" value="Winged helix' DNA-binding domain"/>
    <property type="match status" value="1"/>
</dbReference>
<dbReference type="PROSITE" id="PS50995">
    <property type="entry name" value="HTH_MARR_2"/>
    <property type="match status" value="1"/>
</dbReference>
<evidence type="ECO:0000259" key="1">
    <source>
        <dbReference type="PROSITE" id="PS50995"/>
    </source>
</evidence>
<sequence>MKKESTAKEITDENLRQFVGYNMKRAFLNVRADLADTLEPLGLRMTSFSALAVIIENPDISQSRLAEALHIERSGVVVLVDELESADLISRGRVAGDRRQHALRVTPEGAAKWQEAETAVNAHEATMFSKLTEAEVSVLKELLRRVRRPEA</sequence>
<dbReference type="GO" id="GO:0003700">
    <property type="term" value="F:DNA-binding transcription factor activity"/>
    <property type="evidence" value="ECO:0007669"/>
    <property type="project" value="InterPro"/>
</dbReference>
<evidence type="ECO:0000313" key="3">
    <source>
        <dbReference type="Proteomes" id="UP000182284"/>
    </source>
</evidence>
<evidence type="ECO:0000313" key="2">
    <source>
        <dbReference type="EMBL" id="SDE93877.1"/>
    </source>
</evidence>
<reference evidence="2 3" key="1">
    <citation type="submission" date="2016-10" db="EMBL/GenBank/DDBJ databases">
        <authorList>
            <person name="de Groot N.N."/>
        </authorList>
    </citation>
    <scope>NUCLEOTIDE SEQUENCE [LARGE SCALE GENOMIC DNA]</scope>
    <source>
        <strain evidence="2 3">DSM 27375</strain>
    </source>
</reference>
<dbReference type="InterPro" id="IPR000835">
    <property type="entry name" value="HTH_MarR-typ"/>
</dbReference>
<organism evidence="2 3">
    <name type="scientific">Celeribacter baekdonensis</name>
    <dbReference type="NCBI Taxonomy" id="875171"/>
    <lineage>
        <taxon>Bacteria</taxon>
        <taxon>Pseudomonadati</taxon>
        <taxon>Pseudomonadota</taxon>
        <taxon>Alphaproteobacteria</taxon>
        <taxon>Rhodobacterales</taxon>
        <taxon>Roseobacteraceae</taxon>
        <taxon>Celeribacter</taxon>
    </lineage>
</organism>
<dbReference type="AlphaFoldDB" id="A0A1G7H0E1"/>
<feature type="domain" description="HTH marR-type" evidence="1">
    <location>
        <begin position="16"/>
        <end position="148"/>
    </location>
</feature>
<dbReference type="RefSeq" id="WP_074641215.1">
    <property type="nucleotide sequence ID" value="NZ_FNBL01000001.1"/>
</dbReference>
<dbReference type="OrthoDB" id="8077146at2"/>
<proteinExistence type="predicted"/>
<accession>A0A1G7H0E1</accession>
<dbReference type="Gene3D" id="1.10.10.10">
    <property type="entry name" value="Winged helix-like DNA-binding domain superfamily/Winged helix DNA-binding domain"/>
    <property type="match status" value="1"/>
</dbReference>
<dbReference type="GO" id="GO:0003677">
    <property type="term" value="F:DNA binding"/>
    <property type="evidence" value="ECO:0007669"/>
    <property type="project" value="UniProtKB-KW"/>
</dbReference>
<name>A0A1G7H0E1_9RHOB</name>
<dbReference type="PRINTS" id="PR00598">
    <property type="entry name" value="HTHMARR"/>
</dbReference>
<dbReference type="PANTHER" id="PTHR33164">
    <property type="entry name" value="TRANSCRIPTIONAL REGULATOR, MARR FAMILY"/>
    <property type="match status" value="1"/>
</dbReference>
<gene>
    <name evidence="2" type="ORF">SAMN04488117_101803</name>
</gene>
<dbReference type="SMART" id="SM00347">
    <property type="entry name" value="HTH_MARR"/>
    <property type="match status" value="1"/>
</dbReference>
<dbReference type="Proteomes" id="UP000182284">
    <property type="component" value="Unassembled WGS sequence"/>
</dbReference>
<dbReference type="PANTHER" id="PTHR33164:SF43">
    <property type="entry name" value="HTH-TYPE TRANSCRIPTIONAL REPRESSOR YETL"/>
    <property type="match status" value="1"/>
</dbReference>
<keyword evidence="2" id="KW-0238">DNA-binding</keyword>
<dbReference type="GO" id="GO:0006950">
    <property type="term" value="P:response to stress"/>
    <property type="evidence" value="ECO:0007669"/>
    <property type="project" value="TreeGrafter"/>
</dbReference>